<dbReference type="OrthoDB" id="3207464at2759"/>
<dbReference type="AlphaFoldDB" id="A0A7L4KHN3"/>
<evidence type="ECO:0000313" key="3">
    <source>
        <dbReference type="Proteomes" id="UP000519239"/>
    </source>
</evidence>
<reference evidence="2 3" key="1">
    <citation type="submission" date="2019-09" db="EMBL/GenBank/DDBJ databases">
        <title>Bird 10,000 Genomes (B10K) Project - Family phase.</title>
        <authorList>
            <person name="Zhang G."/>
        </authorList>
    </citation>
    <scope>NUCLEOTIDE SEQUENCE [LARGE SCALE GENOMIC DNA]</scope>
    <source>
        <strain evidence="2">B10K-CU-031-02</strain>
        <tissue evidence="2">Muscle</tissue>
    </source>
</reference>
<feature type="non-terminal residue" evidence="2">
    <location>
        <position position="1"/>
    </location>
</feature>
<organism evidence="2 3">
    <name type="scientific">Ceuthmochares aereus</name>
    <dbReference type="NCBI Taxonomy" id="1961834"/>
    <lineage>
        <taxon>Eukaryota</taxon>
        <taxon>Metazoa</taxon>
        <taxon>Chordata</taxon>
        <taxon>Craniata</taxon>
        <taxon>Vertebrata</taxon>
        <taxon>Euteleostomi</taxon>
        <taxon>Archelosauria</taxon>
        <taxon>Archosauria</taxon>
        <taxon>Dinosauria</taxon>
        <taxon>Saurischia</taxon>
        <taxon>Theropoda</taxon>
        <taxon>Coelurosauria</taxon>
        <taxon>Aves</taxon>
        <taxon>Neognathae</taxon>
        <taxon>Neoaves</taxon>
        <taxon>Otidimorphae</taxon>
        <taxon>Cuculiformes</taxon>
        <taxon>Cuculidae</taxon>
        <taxon>Ceuthmochares</taxon>
    </lineage>
</organism>
<evidence type="ECO:0000313" key="2">
    <source>
        <dbReference type="EMBL" id="NXY52331.1"/>
    </source>
</evidence>
<keyword evidence="3" id="KW-1185">Reference proteome</keyword>
<dbReference type="EMBL" id="VWPQ01025582">
    <property type="protein sequence ID" value="NXY52331.1"/>
    <property type="molecule type" value="Genomic_DNA"/>
</dbReference>
<accession>A0A7L4KHN3</accession>
<dbReference type="Pfam" id="PF14551">
    <property type="entry name" value="MCM_N"/>
    <property type="match status" value="1"/>
</dbReference>
<feature type="non-terminal residue" evidence="2">
    <location>
        <position position="84"/>
    </location>
</feature>
<comment type="caution">
    <text evidence="2">The sequence shown here is derived from an EMBL/GenBank/DDBJ whole genome shotgun (WGS) entry which is preliminary data.</text>
</comment>
<sequence length="84" mass="9656">LAHRERRALFVALDDVSELDPALAEATCENAARYARVFADAVHELLPLHTEREVSHKDALDVYIEHRLLLEQRGREEGRLRSPQ</sequence>
<gene>
    <name evidence="2" type="primary">Mcm7</name>
    <name evidence="2" type="ORF">CEUAER_R13293</name>
</gene>
<proteinExistence type="predicted"/>
<dbReference type="Gene3D" id="3.30.1640.10">
    <property type="entry name" value="mini-chromosome maintenance (MCM) complex, chain A, domain 1"/>
    <property type="match status" value="1"/>
</dbReference>
<dbReference type="Proteomes" id="UP000519239">
    <property type="component" value="Unassembled WGS sequence"/>
</dbReference>
<evidence type="ECO:0000259" key="1">
    <source>
        <dbReference type="Pfam" id="PF14551"/>
    </source>
</evidence>
<dbReference type="InterPro" id="IPR027925">
    <property type="entry name" value="MCM_N"/>
</dbReference>
<name>A0A7L4KHN3_9AVES</name>
<protein>
    <submittedName>
        <fullName evidence="2">MCM7 factor</fullName>
    </submittedName>
</protein>
<feature type="domain" description="MCM N-terminal" evidence="1">
    <location>
        <begin position="2"/>
        <end position="56"/>
    </location>
</feature>